<dbReference type="InterPro" id="IPR000847">
    <property type="entry name" value="LysR_HTH_N"/>
</dbReference>
<dbReference type="InterPro" id="IPR036390">
    <property type="entry name" value="WH_DNA-bd_sf"/>
</dbReference>
<dbReference type="PANTHER" id="PTHR30126">
    <property type="entry name" value="HTH-TYPE TRANSCRIPTIONAL REGULATOR"/>
    <property type="match status" value="1"/>
</dbReference>
<dbReference type="CDD" id="cd05466">
    <property type="entry name" value="PBP2_LTTR_substrate"/>
    <property type="match status" value="1"/>
</dbReference>
<dbReference type="GO" id="GO:0003700">
    <property type="term" value="F:DNA-binding transcription factor activity"/>
    <property type="evidence" value="ECO:0007669"/>
    <property type="project" value="InterPro"/>
</dbReference>
<evidence type="ECO:0000313" key="7">
    <source>
        <dbReference type="Proteomes" id="UP000034883"/>
    </source>
</evidence>
<evidence type="ECO:0000256" key="3">
    <source>
        <dbReference type="ARBA" id="ARBA00023125"/>
    </source>
</evidence>
<name>A0A0F6YLH1_9BACT</name>
<evidence type="ECO:0000256" key="4">
    <source>
        <dbReference type="ARBA" id="ARBA00023163"/>
    </source>
</evidence>
<dbReference type="GO" id="GO:0000976">
    <property type="term" value="F:transcription cis-regulatory region binding"/>
    <property type="evidence" value="ECO:0007669"/>
    <property type="project" value="TreeGrafter"/>
</dbReference>
<dbReference type="PROSITE" id="PS50931">
    <property type="entry name" value="HTH_LYSR"/>
    <property type="match status" value="1"/>
</dbReference>
<feature type="domain" description="HTH lysR-type" evidence="5">
    <location>
        <begin position="1"/>
        <end position="56"/>
    </location>
</feature>
<keyword evidence="4" id="KW-0804">Transcription</keyword>
<sequence length="291" mass="31687">MRDLRVVIAIAEAGTTAKAASLLHLTQPAVSRALLAAEERLGVPLFARTSRGLVPTAAGEALVSGAARVLVDLGELERRVALPATPPSRVRIVCECYTAYHWLPSTLTTLRRSLPDLDVALAVEHTGRPVPSLEASEVDVALLTTSQVPRGIEQKALFSDEIVFLVARTHPLAARRALTPDDLRAHTLITGLAPAEEGRWFMRRVFGRARPKLRFDRLPLTEAIIDVTRAGMGIAVLSEWIARPHLERGDLVAMRLASGPLRRGWRMAWRPEVADAAERLHAALSATSTGR</sequence>
<dbReference type="SUPFAM" id="SSF46785">
    <property type="entry name" value="Winged helix' DNA-binding domain"/>
    <property type="match status" value="1"/>
</dbReference>
<dbReference type="STRING" id="927083.DB32_007525"/>
<dbReference type="Pfam" id="PF03466">
    <property type="entry name" value="LysR_substrate"/>
    <property type="match status" value="1"/>
</dbReference>
<evidence type="ECO:0000313" key="6">
    <source>
        <dbReference type="EMBL" id="AKF10376.1"/>
    </source>
</evidence>
<dbReference type="AlphaFoldDB" id="A0A0F6YLH1"/>
<dbReference type="EMBL" id="CP011125">
    <property type="protein sequence ID" value="AKF10376.1"/>
    <property type="molecule type" value="Genomic_DNA"/>
</dbReference>
<evidence type="ECO:0000256" key="1">
    <source>
        <dbReference type="ARBA" id="ARBA00009437"/>
    </source>
</evidence>
<keyword evidence="2" id="KW-0805">Transcription regulation</keyword>
<dbReference type="InterPro" id="IPR005119">
    <property type="entry name" value="LysR_subst-bd"/>
</dbReference>
<accession>A0A0F6YLH1</accession>
<dbReference type="PANTHER" id="PTHR30126:SF25">
    <property type="entry name" value="HTH-TYPE TRANSCRIPTIONAL REGULATOR METR"/>
    <property type="match status" value="1"/>
</dbReference>
<proteinExistence type="inferred from homology"/>
<dbReference type="Gene3D" id="1.10.10.10">
    <property type="entry name" value="Winged helix-like DNA-binding domain superfamily/Winged helix DNA-binding domain"/>
    <property type="match status" value="1"/>
</dbReference>
<evidence type="ECO:0000259" key="5">
    <source>
        <dbReference type="PROSITE" id="PS50931"/>
    </source>
</evidence>
<protein>
    <submittedName>
        <fullName evidence="6">Transcriptional activator MetR</fullName>
    </submittedName>
</protein>
<organism evidence="6 7">
    <name type="scientific">Sandaracinus amylolyticus</name>
    <dbReference type="NCBI Taxonomy" id="927083"/>
    <lineage>
        <taxon>Bacteria</taxon>
        <taxon>Pseudomonadati</taxon>
        <taxon>Myxococcota</taxon>
        <taxon>Polyangia</taxon>
        <taxon>Polyangiales</taxon>
        <taxon>Sandaracinaceae</taxon>
        <taxon>Sandaracinus</taxon>
    </lineage>
</organism>
<dbReference type="PRINTS" id="PR00039">
    <property type="entry name" value="HTHLYSR"/>
</dbReference>
<keyword evidence="3" id="KW-0238">DNA-binding</keyword>
<dbReference type="Proteomes" id="UP000034883">
    <property type="component" value="Chromosome"/>
</dbReference>
<keyword evidence="7" id="KW-1185">Reference proteome</keyword>
<dbReference type="Pfam" id="PF00126">
    <property type="entry name" value="HTH_1"/>
    <property type="match status" value="1"/>
</dbReference>
<comment type="similarity">
    <text evidence="1">Belongs to the LysR transcriptional regulatory family.</text>
</comment>
<dbReference type="InterPro" id="IPR036388">
    <property type="entry name" value="WH-like_DNA-bd_sf"/>
</dbReference>
<reference evidence="6 7" key="1">
    <citation type="submission" date="2015-03" db="EMBL/GenBank/DDBJ databases">
        <title>Genome assembly of Sandaracinus amylolyticus DSM 53668.</title>
        <authorList>
            <person name="Sharma G."/>
            <person name="Subramanian S."/>
        </authorList>
    </citation>
    <scope>NUCLEOTIDE SEQUENCE [LARGE SCALE GENOMIC DNA]</scope>
    <source>
        <strain evidence="6 7">DSM 53668</strain>
    </source>
</reference>
<dbReference type="KEGG" id="samy:DB32_007525"/>
<evidence type="ECO:0000256" key="2">
    <source>
        <dbReference type="ARBA" id="ARBA00023015"/>
    </source>
</evidence>
<dbReference type="Gene3D" id="3.40.190.10">
    <property type="entry name" value="Periplasmic binding protein-like II"/>
    <property type="match status" value="2"/>
</dbReference>
<dbReference type="SUPFAM" id="SSF53850">
    <property type="entry name" value="Periplasmic binding protein-like II"/>
    <property type="match status" value="1"/>
</dbReference>
<gene>
    <name evidence="6" type="ORF">DB32_007525</name>
</gene>